<keyword evidence="7" id="KW-1185">Reference proteome</keyword>
<proteinExistence type="predicted"/>
<dbReference type="InterPro" id="IPR009091">
    <property type="entry name" value="RCC1/BLIP-II"/>
</dbReference>
<dbReference type="Proteomes" id="UP000002009">
    <property type="component" value="Chromosome 15"/>
</dbReference>
<feature type="region of interest" description="Disordered" evidence="4">
    <location>
        <begin position="385"/>
        <end position="405"/>
    </location>
</feature>
<feature type="repeat" description="RCC1" evidence="3">
    <location>
        <begin position="126"/>
        <end position="184"/>
    </location>
</feature>
<evidence type="ECO:0000313" key="7">
    <source>
        <dbReference type="Proteomes" id="UP000002009"/>
    </source>
</evidence>
<dbReference type="EMBL" id="CP001333">
    <property type="protein sequence ID" value="ACO67884.1"/>
    <property type="molecule type" value="Genomic_DNA"/>
</dbReference>
<dbReference type="PANTHER" id="PTHR45982">
    <property type="entry name" value="REGULATOR OF CHROMOSOME CONDENSATION"/>
    <property type="match status" value="1"/>
</dbReference>
<dbReference type="InterPro" id="IPR000408">
    <property type="entry name" value="Reg_chr_condens"/>
</dbReference>
<dbReference type="PROSITE" id="PS00626">
    <property type="entry name" value="RCC1_2"/>
    <property type="match status" value="1"/>
</dbReference>
<dbReference type="GO" id="GO:0005085">
    <property type="term" value="F:guanyl-nucleotide exchange factor activity"/>
    <property type="evidence" value="ECO:0007669"/>
    <property type="project" value="TreeGrafter"/>
</dbReference>
<dbReference type="AlphaFoldDB" id="C1EIL9"/>
<dbReference type="KEGG" id="mis:MICPUN_64626"/>
<feature type="repeat" description="RCC1" evidence="3">
    <location>
        <begin position="4"/>
        <end position="66"/>
    </location>
</feature>
<dbReference type="PRINTS" id="PR00633">
    <property type="entry name" value="RCCNDNSATION"/>
</dbReference>
<dbReference type="GeneID" id="8249377"/>
<feature type="repeat" description="RCC1" evidence="3">
    <location>
        <begin position="67"/>
        <end position="125"/>
    </location>
</feature>
<evidence type="ECO:0000256" key="3">
    <source>
        <dbReference type="PROSITE-ProRule" id="PRU00235"/>
    </source>
</evidence>
<dbReference type="RefSeq" id="XP_002506626.1">
    <property type="nucleotide sequence ID" value="XM_002506580.1"/>
</dbReference>
<dbReference type="GO" id="GO:0005737">
    <property type="term" value="C:cytoplasm"/>
    <property type="evidence" value="ECO:0007669"/>
    <property type="project" value="TreeGrafter"/>
</dbReference>
<organism evidence="6 7">
    <name type="scientific">Micromonas commoda (strain RCC299 / NOUM17 / CCMP2709)</name>
    <name type="common">Picoplanktonic green alga</name>
    <dbReference type="NCBI Taxonomy" id="296587"/>
    <lineage>
        <taxon>Eukaryota</taxon>
        <taxon>Viridiplantae</taxon>
        <taxon>Chlorophyta</taxon>
        <taxon>Mamiellophyceae</taxon>
        <taxon>Mamiellales</taxon>
        <taxon>Mamiellaceae</taxon>
        <taxon>Micromonas</taxon>
    </lineage>
</organism>
<gene>
    <name evidence="6" type="ORF">MICPUN_64626</name>
</gene>
<evidence type="ECO:0000256" key="1">
    <source>
        <dbReference type="ARBA" id="ARBA00022658"/>
    </source>
</evidence>
<feature type="repeat" description="RCC1" evidence="3">
    <location>
        <begin position="370"/>
        <end position="405"/>
    </location>
</feature>
<dbReference type="InterPro" id="IPR051553">
    <property type="entry name" value="Ran_GTPase-activating"/>
</dbReference>
<evidence type="ECO:0000256" key="4">
    <source>
        <dbReference type="SAM" id="MobiDB-lite"/>
    </source>
</evidence>
<keyword evidence="1" id="KW-0344">Guanine-nucleotide releasing factor</keyword>
<evidence type="ECO:0000256" key="2">
    <source>
        <dbReference type="ARBA" id="ARBA00022737"/>
    </source>
</evidence>
<dbReference type="Pfam" id="PF25390">
    <property type="entry name" value="WD40_RLD"/>
    <property type="match status" value="1"/>
</dbReference>
<dbReference type="SUPFAM" id="SSF50985">
    <property type="entry name" value="RCC1/BLIP-II"/>
    <property type="match status" value="1"/>
</dbReference>
<dbReference type="OrthoDB" id="61110at2759"/>
<name>C1EIL9_MICCC</name>
<accession>C1EIL9</accession>
<feature type="repeat" description="RCC1" evidence="3">
    <location>
        <begin position="256"/>
        <end position="309"/>
    </location>
</feature>
<dbReference type="InParanoid" id="C1EIL9"/>
<feature type="repeat" description="RCC1" evidence="3">
    <location>
        <begin position="195"/>
        <end position="255"/>
    </location>
</feature>
<evidence type="ECO:0000259" key="5">
    <source>
        <dbReference type="Pfam" id="PF25390"/>
    </source>
</evidence>
<sequence length="405" mass="42107">MADGDAYVWGDNTCQVLGLTTKAQSRKRPFPVALLNKEHPSGYTRLLPKCQIVVAGGLHSVAVSVEGDIYTWGTHDEGQLGRNVPKDDDEAPAVPGKVTLPAECKGAEVINAEATDSATFALFDDGSVFGCGVFKDDGELGFSPDNPGRQHGMAPVAGPRAPSHTAPIESMAAGNGHVVLLTSRFGRDGKAASKPKVLTLGAGAQGQLGRVGTRIGPRAHSRTLLAPAAVRMPRGAGQPVAVFAGGFHTFVLTDLDKVVAFGLNNFGQLGLPPDDSMAVFIPKIVPSLSGKGITELACGEHHTVALTRSGHVLTFGRYAYGRLGRRTEEEMVDGDAADPTPTRVAFPAGAASVCSVAAGSTTSGAIDERGVLYMWGCGEGHMLGRGDDEDDVFAPEEVPVKEGTS</sequence>
<dbReference type="eggNOG" id="KOG1426">
    <property type="taxonomic scope" value="Eukaryota"/>
</dbReference>
<dbReference type="STRING" id="296587.C1EIL9"/>
<feature type="repeat" description="RCC1" evidence="3">
    <location>
        <begin position="310"/>
        <end position="369"/>
    </location>
</feature>
<evidence type="ECO:0000313" key="6">
    <source>
        <dbReference type="EMBL" id="ACO67884.1"/>
    </source>
</evidence>
<keyword evidence="2" id="KW-0677">Repeat</keyword>
<feature type="domain" description="RCC1-like" evidence="5">
    <location>
        <begin position="6"/>
        <end position="399"/>
    </location>
</feature>
<reference evidence="6 7" key="1">
    <citation type="journal article" date="2009" name="Science">
        <title>Green evolution and dynamic adaptations revealed by genomes of the marine picoeukaryotes Micromonas.</title>
        <authorList>
            <person name="Worden A.Z."/>
            <person name="Lee J.H."/>
            <person name="Mock T."/>
            <person name="Rouze P."/>
            <person name="Simmons M.P."/>
            <person name="Aerts A.L."/>
            <person name="Allen A.E."/>
            <person name="Cuvelier M.L."/>
            <person name="Derelle E."/>
            <person name="Everett M.V."/>
            <person name="Foulon E."/>
            <person name="Grimwood J."/>
            <person name="Gundlach H."/>
            <person name="Henrissat B."/>
            <person name="Napoli C."/>
            <person name="McDonald S.M."/>
            <person name="Parker M.S."/>
            <person name="Rombauts S."/>
            <person name="Salamov A."/>
            <person name="Von Dassow P."/>
            <person name="Badger J.H."/>
            <person name="Coutinho P.M."/>
            <person name="Demir E."/>
            <person name="Dubchak I."/>
            <person name="Gentemann C."/>
            <person name="Eikrem W."/>
            <person name="Gready J.E."/>
            <person name="John U."/>
            <person name="Lanier W."/>
            <person name="Lindquist E.A."/>
            <person name="Lucas S."/>
            <person name="Mayer K.F."/>
            <person name="Moreau H."/>
            <person name="Not F."/>
            <person name="Otillar R."/>
            <person name="Panaud O."/>
            <person name="Pangilinan J."/>
            <person name="Paulsen I."/>
            <person name="Piegu B."/>
            <person name="Poliakov A."/>
            <person name="Robbens S."/>
            <person name="Schmutz J."/>
            <person name="Toulza E."/>
            <person name="Wyss T."/>
            <person name="Zelensky A."/>
            <person name="Zhou K."/>
            <person name="Armbrust E.V."/>
            <person name="Bhattacharya D."/>
            <person name="Goodenough U.W."/>
            <person name="Van de Peer Y."/>
            <person name="Grigoriev I.V."/>
        </authorList>
    </citation>
    <scope>NUCLEOTIDE SEQUENCE [LARGE SCALE GENOMIC DNA]</scope>
    <source>
        <strain evidence="7">RCC299 / NOUM17</strain>
    </source>
</reference>
<dbReference type="PANTHER" id="PTHR45982:SF8">
    <property type="entry name" value="E3 UBIQUITIN-PROTEIN LIGASE HERC2-LIKE PROTEIN-RELATED"/>
    <property type="match status" value="1"/>
</dbReference>
<dbReference type="InterPro" id="IPR058923">
    <property type="entry name" value="RCC1-like_dom"/>
</dbReference>
<dbReference type="PROSITE" id="PS50012">
    <property type="entry name" value="RCC1_3"/>
    <property type="match status" value="7"/>
</dbReference>
<protein>
    <recommendedName>
        <fullName evidence="5">RCC1-like domain-containing protein</fullName>
    </recommendedName>
</protein>
<dbReference type="Gene3D" id="2.130.10.30">
    <property type="entry name" value="Regulator of chromosome condensation 1/beta-lactamase-inhibitor protein II"/>
    <property type="match status" value="1"/>
</dbReference>